<dbReference type="SUPFAM" id="SSF82185">
    <property type="entry name" value="Histone H3 K4-specific methyltransferase SET7/9 N-terminal domain"/>
    <property type="match status" value="1"/>
</dbReference>
<feature type="signal peptide" evidence="1">
    <location>
        <begin position="1"/>
        <end position="24"/>
    </location>
</feature>
<dbReference type="EMBL" id="JACHLK010000011">
    <property type="protein sequence ID" value="MBB6562119.1"/>
    <property type="molecule type" value="Genomic_DNA"/>
</dbReference>
<sequence>MKNKIHRMGLTAAALLTLSLPSTASLPKPPPIAQELPAAECLDDESPESRQRRGSRLLVHEKLAYHLQRLRSDNHHPLAEYRCEGSGKTYHARIADDAVTVESRYLREGTVHATVDFQKSRRHGVLRTLWPDGAVQSVEYYCRGQPVGFHRYQDAAGRLVAIADHAHSDYRWRRRLPGMTTTIEPATEAGKSDRVVQQPLSDIIRIRMLFGVQGAHVSAPALQQLAVGGYQSLNPEARLAQLVTAGDQGWITLEGRRVRIINAPMDYTPFWEVYERERKGLPGADPLPSETKELLACPWIDEAMAPPLPHRALARPAVAALTDAERQATPRARYEACLQQPTPTCLMPFALPLALNEQSSRELLLRATAVAALETRQPGVAKPAIEELFAKESGFNLPNPHFALPELLRAQAALRAGDKARAEVHAKAALVHAQRVAPTYSVQTTLNALKRVGPELARMGFADLASSASEQLKASDALSAAEILAAAGETHARAGRLEAAANALALLRQPEEVRQVPDSPRGKQEWSYYSPPTAQTHAFARIAQALAQKGDTEQARAMLAKAEAAFERTSGSFFDAGATRLALALAHAAAGNPTPAQGLAKPPGNEQWNDVRWDAIQRQALEGLCDAGRAAYWMDRRAYPHVQIPKPSESFAFARFGALAAAHMRCGQVQQARSLLEQAKSYRLPTPPGDVVNAAPRNEGIASAMLEAGQWDMLVEWAAGRSLGQGFQIRWAERQAEAGDRAAARTRLATLANAQGRMAEVTRIQLMLAQARVEAGTGRPDSALLSAAHAAASAIDRPQDRAQALLAVARVYAAAGEPTTKVRQALVAARAGFDTVLGGNSPRQAPVDFSFAGMQLGLVAQEFVAAGSLEEALATATQPYLRPGALAAGHQTQGLDARVEAAIWAHKAPGMGPRAAQSAFEALPPGTAKAQALDQVLRTTGTGRAAAAATWKDMALRELAANGTYFEAAASSYERRALVGLFASWMRSLQPHQSQPLLSTTQLEQLARQARRIGNAGWQARSLCELGATGILLGLPAGAPLLQEGSKLAIGYDSKFYPLDPPPTGACAHWSRQAGEKEAAATLVDRTMWTLRGAVTRTPEGQHPTQPRDLLNTSLALFEAEQGELPLDWAQPYWRD</sequence>
<name>A0A7X0PI03_9BURK</name>
<gene>
    <name evidence="2" type="ORF">HNP48_004828</name>
</gene>
<comment type="caution">
    <text evidence="2">The sequence shown here is derived from an EMBL/GenBank/DDBJ whole genome shotgun (WGS) entry which is preliminary data.</text>
</comment>
<keyword evidence="1" id="KW-0732">Signal</keyword>
<evidence type="ECO:0000313" key="3">
    <source>
        <dbReference type="Proteomes" id="UP000575083"/>
    </source>
</evidence>
<evidence type="ECO:0008006" key="4">
    <source>
        <dbReference type="Google" id="ProtNLM"/>
    </source>
</evidence>
<evidence type="ECO:0000256" key="1">
    <source>
        <dbReference type="SAM" id="SignalP"/>
    </source>
</evidence>
<dbReference type="RefSeq" id="WP_184861825.1">
    <property type="nucleotide sequence ID" value="NZ_JACHLK010000011.1"/>
</dbReference>
<protein>
    <recommendedName>
        <fullName evidence="4">MORN repeat variant</fullName>
    </recommendedName>
</protein>
<feature type="chain" id="PRO_5031564279" description="MORN repeat variant" evidence="1">
    <location>
        <begin position="25"/>
        <end position="1136"/>
    </location>
</feature>
<reference evidence="2 3" key="1">
    <citation type="submission" date="2020-08" db="EMBL/GenBank/DDBJ databases">
        <title>Functional genomics of gut bacteria from endangered species of beetles.</title>
        <authorList>
            <person name="Carlos-Shanley C."/>
        </authorList>
    </citation>
    <scope>NUCLEOTIDE SEQUENCE [LARGE SCALE GENOMIC DNA]</scope>
    <source>
        <strain evidence="2 3">S00198</strain>
    </source>
</reference>
<evidence type="ECO:0000313" key="2">
    <source>
        <dbReference type="EMBL" id="MBB6562119.1"/>
    </source>
</evidence>
<accession>A0A7X0PI03</accession>
<dbReference type="Proteomes" id="UP000575083">
    <property type="component" value="Unassembled WGS sequence"/>
</dbReference>
<proteinExistence type="predicted"/>
<keyword evidence="3" id="KW-1185">Reference proteome</keyword>
<dbReference type="AlphaFoldDB" id="A0A7X0PI03"/>
<organism evidence="2 3">
    <name type="scientific">Acidovorax soli</name>
    <dbReference type="NCBI Taxonomy" id="592050"/>
    <lineage>
        <taxon>Bacteria</taxon>
        <taxon>Pseudomonadati</taxon>
        <taxon>Pseudomonadota</taxon>
        <taxon>Betaproteobacteria</taxon>
        <taxon>Burkholderiales</taxon>
        <taxon>Comamonadaceae</taxon>
        <taxon>Acidovorax</taxon>
    </lineage>
</organism>